<dbReference type="RefSeq" id="WP_062658960.1">
    <property type="nucleotide sequence ID" value="NZ_BCSY01000079.1"/>
</dbReference>
<dbReference type="GO" id="GO:0004497">
    <property type="term" value="F:monooxygenase activity"/>
    <property type="evidence" value="ECO:0007669"/>
    <property type="project" value="UniProtKB-KW"/>
</dbReference>
<dbReference type="PANTHER" id="PTHR43812:SF2">
    <property type="entry name" value="FLAVIN REDUCTASE LIKE DOMAIN-CONTAINING PROTEIN"/>
    <property type="match status" value="1"/>
</dbReference>
<reference evidence="3" key="2">
    <citation type="submission" date="2016-02" db="EMBL/GenBank/DDBJ databases">
        <title>Draft genome sequence of five rapidly growing Mycobacterium species.</title>
        <authorList>
            <person name="Katahira K."/>
            <person name="Gotou Y."/>
            <person name="Iida K."/>
            <person name="Ogura Y."/>
            <person name="Hayashi T."/>
        </authorList>
    </citation>
    <scope>NUCLEOTIDE SEQUENCE [LARGE SCALE GENOMIC DNA]</scope>
    <source>
        <strain evidence="3">JCM15298</strain>
    </source>
</reference>
<reference evidence="3" key="1">
    <citation type="journal article" date="2016" name="Genome Announc.">
        <title>Draft Genome Sequences of Five Rapidly Growing Mycobacterium Species, M. thermoresistibile, M. fortuitum subsp. acetamidolyticum, M. canariasense, M. brisbanense, and M. novocastrense.</title>
        <authorList>
            <person name="Katahira K."/>
            <person name="Ogura Y."/>
            <person name="Gotoh Y."/>
            <person name="Hayashi T."/>
        </authorList>
    </citation>
    <scope>NUCLEOTIDE SEQUENCE [LARGE SCALE GENOMIC DNA]</scope>
    <source>
        <strain evidence="3">JCM15298</strain>
    </source>
</reference>
<proteinExistence type="predicted"/>
<evidence type="ECO:0000313" key="3">
    <source>
        <dbReference type="Proteomes" id="UP000069443"/>
    </source>
</evidence>
<dbReference type="AlphaFoldDB" id="A0A117IBL5"/>
<dbReference type="GO" id="GO:0010181">
    <property type="term" value="F:FMN binding"/>
    <property type="evidence" value="ECO:0007669"/>
    <property type="project" value="InterPro"/>
</dbReference>
<dbReference type="PANTHER" id="PTHR43812">
    <property type="entry name" value="BLR2425 PROTEIN"/>
    <property type="match status" value="1"/>
</dbReference>
<dbReference type="Pfam" id="PF01613">
    <property type="entry name" value="Flavin_Reduct"/>
    <property type="match status" value="1"/>
</dbReference>
<dbReference type="SUPFAM" id="SSF50475">
    <property type="entry name" value="FMN-binding split barrel"/>
    <property type="match status" value="1"/>
</dbReference>
<dbReference type="InterPro" id="IPR012349">
    <property type="entry name" value="Split_barrel_FMN-bd"/>
</dbReference>
<dbReference type="Proteomes" id="UP000069443">
    <property type="component" value="Unassembled WGS sequence"/>
</dbReference>
<dbReference type="Gene3D" id="2.30.110.10">
    <property type="entry name" value="Electron Transport, Fmn-binding Protein, Chain A"/>
    <property type="match status" value="1"/>
</dbReference>
<keyword evidence="2" id="KW-0503">Monooxygenase</keyword>
<dbReference type="InterPro" id="IPR002563">
    <property type="entry name" value="Flavin_Rdtase-like_dom"/>
</dbReference>
<accession>A0A117IBL5</accession>
<sequence>MAGRDAHFYRPAEGTGLPHDPFNAIIGPRPIGWVATQDRDGVRNLAPYSFFNGFNYRPPIIGFASIGWKDTVANVDATGEFVWNLATRDLAAQMNETAATLPADQDEFERGGLTPVPSAVVSAPRVLESPVNFECRLTQLTRLQDAGGTALDTWLVLGEVVAVHIDRDRLVDGVYQTAAAHPILRAGGPADYAEISPAAMFTMVRPA</sequence>
<name>A0A117IBL5_MYCCR</name>
<dbReference type="STRING" id="228230.RMCC_5085"/>
<evidence type="ECO:0000313" key="2">
    <source>
        <dbReference type="EMBL" id="GAS98120.1"/>
    </source>
</evidence>
<keyword evidence="3" id="KW-1185">Reference proteome</keyword>
<organism evidence="2 3">
    <name type="scientific">Mycolicibacterium canariasense</name>
    <name type="common">Mycobacterium canariasense</name>
    <dbReference type="NCBI Taxonomy" id="228230"/>
    <lineage>
        <taxon>Bacteria</taxon>
        <taxon>Bacillati</taxon>
        <taxon>Actinomycetota</taxon>
        <taxon>Actinomycetes</taxon>
        <taxon>Mycobacteriales</taxon>
        <taxon>Mycobacteriaceae</taxon>
        <taxon>Mycolicibacterium</taxon>
    </lineage>
</organism>
<comment type="caution">
    <text evidence="2">The sequence shown here is derived from an EMBL/GenBank/DDBJ whole genome shotgun (WGS) entry which is preliminary data.</text>
</comment>
<dbReference type="EMBL" id="BCSY01000079">
    <property type="protein sequence ID" value="GAS98120.1"/>
    <property type="molecule type" value="Genomic_DNA"/>
</dbReference>
<protein>
    <submittedName>
        <fullName evidence="2">Nitrilotriacetate monooxygenase component B</fullName>
    </submittedName>
</protein>
<dbReference type="SMART" id="SM00903">
    <property type="entry name" value="Flavin_Reduct"/>
    <property type="match status" value="1"/>
</dbReference>
<evidence type="ECO:0000259" key="1">
    <source>
        <dbReference type="SMART" id="SM00903"/>
    </source>
</evidence>
<feature type="domain" description="Flavin reductase like" evidence="1">
    <location>
        <begin position="26"/>
        <end position="177"/>
    </location>
</feature>
<dbReference type="GO" id="GO:0016646">
    <property type="term" value="F:oxidoreductase activity, acting on the CH-NH group of donors, NAD or NADP as acceptor"/>
    <property type="evidence" value="ECO:0007669"/>
    <property type="project" value="UniProtKB-ARBA"/>
</dbReference>
<gene>
    <name evidence="2" type="ORF">RMCC_5085</name>
</gene>
<keyword evidence="2" id="KW-0560">Oxidoreductase</keyword>
<dbReference type="OrthoDB" id="9794638at2"/>